<evidence type="ECO:0008006" key="5">
    <source>
        <dbReference type="Google" id="ProtNLM"/>
    </source>
</evidence>
<reference evidence="3 4" key="1">
    <citation type="journal article" date="2017" name="Nat. Ecol. Evol.">
        <title>Scallop genome provides insights into evolution of bilaterian karyotype and development.</title>
        <authorList>
            <person name="Wang S."/>
            <person name="Zhang J."/>
            <person name="Jiao W."/>
            <person name="Li J."/>
            <person name="Xun X."/>
            <person name="Sun Y."/>
            <person name="Guo X."/>
            <person name="Huan P."/>
            <person name="Dong B."/>
            <person name="Zhang L."/>
            <person name="Hu X."/>
            <person name="Sun X."/>
            <person name="Wang J."/>
            <person name="Zhao C."/>
            <person name="Wang Y."/>
            <person name="Wang D."/>
            <person name="Huang X."/>
            <person name="Wang R."/>
            <person name="Lv J."/>
            <person name="Li Y."/>
            <person name="Zhang Z."/>
            <person name="Liu B."/>
            <person name="Lu W."/>
            <person name="Hui Y."/>
            <person name="Liang J."/>
            <person name="Zhou Z."/>
            <person name="Hou R."/>
            <person name="Li X."/>
            <person name="Liu Y."/>
            <person name="Li H."/>
            <person name="Ning X."/>
            <person name="Lin Y."/>
            <person name="Zhao L."/>
            <person name="Xing Q."/>
            <person name="Dou J."/>
            <person name="Li Y."/>
            <person name="Mao J."/>
            <person name="Guo H."/>
            <person name="Dou H."/>
            <person name="Li T."/>
            <person name="Mu C."/>
            <person name="Jiang W."/>
            <person name="Fu Q."/>
            <person name="Fu X."/>
            <person name="Miao Y."/>
            <person name="Liu J."/>
            <person name="Yu Q."/>
            <person name="Li R."/>
            <person name="Liao H."/>
            <person name="Li X."/>
            <person name="Kong Y."/>
            <person name="Jiang Z."/>
            <person name="Chourrout D."/>
            <person name="Li R."/>
            <person name="Bao Z."/>
        </authorList>
    </citation>
    <scope>NUCLEOTIDE SEQUENCE [LARGE SCALE GENOMIC DNA]</scope>
    <source>
        <strain evidence="3 4">PY_sf001</strain>
    </source>
</reference>
<proteinExistence type="predicted"/>
<dbReference type="AlphaFoldDB" id="A0A210QU96"/>
<feature type="chain" id="PRO_5013165875" description="Counting factor associated protein D" evidence="2">
    <location>
        <begin position="17"/>
        <end position="708"/>
    </location>
</feature>
<accession>A0A210QU96</accession>
<gene>
    <name evidence="3" type="ORF">KP79_PYT04115</name>
</gene>
<dbReference type="EMBL" id="NEDP02001857">
    <property type="protein sequence ID" value="OWF52276.1"/>
    <property type="molecule type" value="Genomic_DNA"/>
</dbReference>
<dbReference type="Proteomes" id="UP000242188">
    <property type="component" value="Unassembled WGS sequence"/>
</dbReference>
<comment type="caution">
    <text evidence="3">The sequence shown here is derived from an EMBL/GenBank/DDBJ whole genome shotgun (WGS) entry which is preliminary data.</text>
</comment>
<sequence length="708" mass="80130">MFSLLVLVTAASYALAANNTHHHVHHGHQQATTTPPPPTLDPLSDKGRIQKLEQELEALTRQVMLQQLFVEERIRSDGDSGVKQLRHNHDGTAPYLTTSYSGRSSVNSIHDHSNYDRTVGMGEVIVVMNGVEFRTRHNDYKLRMPSKTSSHYNAIQDIPFPQVPHSVLSKPTVAEQIAEMKEYFKAFHYQNHQHRDYRPYFKPNLCYMEGAWTTKTKTLNEPFQSDRHSIDASSWFDLQEKIRYTSYSGSKHNLENFSYLPSTIINVDNGTAEYAQWNYRILCHPIEGDLLLADLAPIDDLASRLAHNFDMKKFAQSRSARFKLAAAARDGHYDFDLGYGSIKDRLYNMGLLDKIMMQIPGKNNYGAVLNDHSFNMTVFDARDTTNNTALNTAYYHRFFKYDSKGAMGTKTIHRGFADQNLFVAQTTQPDIATIKIDDCHTHRHQKTCNRYSAQYSYAIPLEIVYMTPLYRWNPYDLPDYGHFTQQNTVVITEHYKRNGQLTADKAFNGTNSKYFYKTPAEFFSAAKPGETDRADTDKGAVGVLDKHGVVRKVVASGTHITLPEIEGVGKLRMRYPITPVHMEGSAAGKGLSAVIEMVNHMSKYSSYFVEPPTATSSAHTSLPDGHFATQYTHRDPPGYHRHEIYVSHDEMSSLAAGHIVSVFTSTDQGHEHTIDMGYNKTSGQYYINACDGLPHCWDGHGSQIIKIA</sequence>
<evidence type="ECO:0000313" key="4">
    <source>
        <dbReference type="Proteomes" id="UP000242188"/>
    </source>
</evidence>
<keyword evidence="2" id="KW-0732">Signal</keyword>
<evidence type="ECO:0000256" key="2">
    <source>
        <dbReference type="SAM" id="SignalP"/>
    </source>
</evidence>
<protein>
    <recommendedName>
        <fullName evidence="5">Counting factor associated protein D</fullName>
    </recommendedName>
</protein>
<organism evidence="3 4">
    <name type="scientific">Mizuhopecten yessoensis</name>
    <name type="common">Japanese scallop</name>
    <name type="synonym">Patinopecten yessoensis</name>
    <dbReference type="NCBI Taxonomy" id="6573"/>
    <lineage>
        <taxon>Eukaryota</taxon>
        <taxon>Metazoa</taxon>
        <taxon>Spiralia</taxon>
        <taxon>Lophotrochozoa</taxon>
        <taxon>Mollusca</taxon>
        <taxon>Bivalvia</taxon>
        <taxon>Autobranchia</taxon>
        <taxon>Pteriomorphia</taxon>
        <taxon>Pectinida</taxon>
        <taxon>Pectinoidea</taxon>
        <taxon>Pectinidae</taxon>
        <taxon>Mizuhopecten</taxon>
    </lineage>
</organism>
<dbReference type="STRING" id="6573.A0A210QU96"/>
<feature type="signal peptide" evidence="2">
    <location>
        <begin position="1"/>
        <end position="16"/>
    </location>
</feature>
<evidence type="ECO:0000313" key="3">
    <source>
        <dbReference type="EMBL" id="OWF52276.1"/>
    </source>
</evidence>
<dbReference type="OrthoDB" id="6059742at2759"/>
<feature type="region of interest" description="Disordered" evidence="1">
    <location>
        <begin position="80"/>
        <end position="99"/>
    </location>
</feature>
<feature type="region of interest" description="Disordered" evidence="1">
    <location>
        <begin position="21"/>
        <end position="45"/>
    </location>
</feature>
<name>A0A210QU96_MIZYE</name>
<keyword evidence="4" id="KW-1185">Reference proteome</keyword>
<evidence type="ECO:0000256" key="1">
    <source>
        <dbReference type="SAM" id="MobiDB-lite"/>
    </source>
</evidence>